<accession>F5IT12</accession>
<keyword evidence="1" id="KW-0732">Signal</keyword>
<comment type="caution">
    <text evidence="2">The sequence shown here is derived from an EMBL/GenBank/DDBJ whole genome shotgun (WGS) entry which is preliminary data.</text>
</comment>
<evidence type="ECO:0000313" key="3">
    <source>
        <dbReference type="Proteomes" id="UP000004913"/>
    </source>
</evidence>
<keyword evidence="3" id="KW-1185">Reference proteome</keyword>
<dbReference type="eggNOG" id="COG1520">
    <property type="taxonomic scope" value="Bacteria"/>
</dbReference>
<proteinExistence type="predicted"/>
<evidence type="ECO:0000256" key="1">
    <source>
        <dbReference type="SAM" id="SignalP"/>
    </source>
</evidence>
<dbReference type="AlphaFoldDB" id="F5IT12"/>
<feature type="signal peptide" evidence="1">
    <location>
        <begin position="1"/>
        <end position="32"/>
    </location>
</feature>
<organism evidence="2 3">
    <name type="scientific">Dysgonomonas gadei ATCC BAA-286</name>
    <dbReference type="NCBI Taxonomy" id="742766"/>
    <lineage>
        <taxon>Bacteria</taxon>
        <taxon>Pseudomonadati</taxon>
        <taxon>Bacteroidota</taxon>
        <taxon>Bacteroidia</taxon>
        <taxon>Bacteroidales</taxon>
        <taxon>Dysgonomonadaceae</taxon>
        <taxon>Dysgonomonas</taxon>
    </lineage>
</organism>
<protein>
    <submittedName>
        <fullName evidence="2">Uncharacterized protein</fullName>
    </submittedName>
</protein>
<name>F5IT12_9BACT</name>
<dbReference type="RefSeq" id="WP_006797731.1">
    <property type="nucleotide sequence ID" value="NZ_GL891979.1"/>
</dbReference>
<evidence type="ECO:0000313" key="2">
    <source>
        <dbReference type="EMBL" id="EGK00192.1"/>
    </source>
</evidence>
<sequence>MKQITIFMKKGTTLNRLLLLCLVICFCQITQAQVTIGSNETPNVDALLDLTETGAGTSTKGLLLPRVSLSSTALASPLSAHVAGMTVYNTATAGDVTPGHYYNDGNKWVKLFPEVSSVTPKFFYMPSIVLPTDTADPSYNTGTQEFTIDLYALYGEQFGLTNSASSVKGAGATTLPVLTSGALEYFITYYDNTVFQNITLSSTGVLKYKLFAQFTYSEKTFMNIVFKVK</sequence>
<dbReference type="STRING" id="742766.HMPREF9455_00229"/>
<dbReference type="Proteomes" id="UP000004913">
    <property type="component" value="Unassembled WGS sequence"/>
</dbReference>
<dbReference type="EMBL" id="ADLV01000004">
    <property type="protein sequence ID" value="EGK00192.1"/>
    <property type="molecule type" value="Genomic_DNA"/>
</dbReference>
<gene>
    <name evidence="2" type="ORF">HMPREF9455_00229</name>
</gene>
<dbReference type="HOGENOM" id="CLU_1336306_0_0_10"/>
<feature type="chain" id="PRO_5003325458" evidence="1">
    <location>
        <begin position="33"/>
        <end position="229"/>
    </location>
</feature>
<reference evidence="2 3" key="1">
    <citation type="submission" date="2011-04" db="EMBL/GenBank/DDBJ databases">
        <title>The Genome Sequence of Dysgonomonas gadei ATCC BAA-286.</title>
        <authorList>
            <consortium name="The Broad Institute Genome Sequencing Platform"/>
            <person name="Earl A."/>
            <person name="Ward D."/>
            <person name="Feldgarden M."/>
            <person name="Gevers D."/>
            <person name="Pudlo N."/>
            <person name="Martens E."/>
            <person name="Allen-Vercoe E."/>
            <person name="Young S.K."/>
            <person name="Zeng Q."/>
            <person name="Gargeya S."/>
            <person name="Fitzgerald M."/>
            <person name="Haas B."/>
            <person name="Abouelleil A."/>
            <person name="Alvarado L."/>
            <person name="Arachchi H.M."/>
            <person name="Berlin A."/>
            <person name="Brown A."/>
            <person name="Chapman S.B."/>
            <person name="Chen Z."/>
            <person name="Dunbar C."/>
            <person name="Freedman E."/>
            <person name="Gearin G."/>
            <person name="Gellesch M."/>
            <person name="Goldberg J."/>
            <person name="Griggs A."/>
            <person name="Gujja S."/>
            <person name="Heiman D."/>
            <person name="Howarth C."/>
            <person name="Larson L."/>
            <person name="Lui A."/>
            <person name="MacDonald P.J.P."/>
            <person name="Mehta T."/>
            <person name="Montmayeur A."/>
            <person name="Murphy C."/>
            <person name="Neiman D."/>
            <person name="Pearson M."/>
            <person name="Priest M."/>
            <person name="Roberts A."/>
            <person name="Saif S."/>
            <person name="Shea T."/>
            <person name="Shenoy N."/>
            <person name="Sisk P."/>
            <person name="Stolte C."/>
            <person name="Sykes S."/>
            <person name="Yandava C."/>
            <person name="Wortman J."/>
            <person name="Nusbaum C."/>
            <person name="Birren B."/>
        </authorList>
    </citation>
    <scope>NUCLEOTIDE SEQUENCE [LARGE SCALE GENOMIC DNA]</scope>
    <source>
        <strain evidence="2 3">ATCC BAA-286</strain>
    </source>
</reference>